<dbReference type="RefSeq" id="WP_345924718.1">
    <property type="nucleotide sequence ID" value="NZ_JBDIVF010000002.1"/>
</dbReference>
<dbReference type="Proteomes" id="UP001548590">
    <property type="component" value="Unassembled WGS sequence"/>
</dbReference>
<sequence>MKLPLQAAVPPVLLAVLEAELVAADDAARLLDALPGVLAEVEERAALLATDACALLAETACAASPPPLPPPPHATISPAASRAGIHAFIMKLPGNCGLCGPDRAHCPCLQRQIRYRRAQRAAAPDIRFSGLD</sequence>
<dbReference type="EMBL" id="JBEWLZ010000008">
    <property type="protein sequence ID" value="MET1490960.1"/>
    <property type="molecule type" value="Genomic_DNA"/>
</dbReference>
<proteinExistence type="predicted"/>
<name>A0ABV2CSR8_9RHOO</name>
<gene>
    <name evidence="1" type="ORF">ABVT11_14070</name>
</gene>
<evidence type="ECO:0000313" key="1">
    <source>
        <dbReference type="EMBL" id="MET1490960.1"/>
    </source>
</evidence>
<accession>A0ABV2CSR8</accession>
<protein>
    <submittedName>
        <fullName evidence="1">Uncharacterized protein</fullName>
    </submittedName>
</protein>
<reference evidence="1 2" key="1">
    <citation type="submission" date="2024-07" db="EMBL/GenBank/DDBJ databases">
        <title>Uliginosibacterium paludis KCTC:42655.</title>
        <authorList>
            <person name="Kim M.K."/>
        </authorList>
    </citation>
    <scope>NUCLEOTIDE SEQUENCE [LARGE SCALE GENOMIC DNA]</scope>
    <source>
        <strain evidence="1 2">KCTC 42655</strain>
    </source>
</reference>
<keyword evidence="2" id="KW-1185">Reference proteome</keyword>
<evidence type="ECO:0000313" key="2">
    <source>
        <dbReference type="Proteomes" id="UP001548590"/>
    </source>
</evidence>
<comment type="caution">
    <text evidence="1">The sequence shown here is derived from an EMBL/GenBank/DDBJ whole genome shotgun (WGS) entry which is preliminary data.</text>
</comment>
<organism evidence="1 2">
    <name type="scientific">Uliginosibacterium paludis</name>
    <dbReference type="NCBI Taxonomy" id="1615952"/>
    <lineage>
        <taxon>Bacteria</taxon>
        <taxon>Pseudomonadati</taxon>
        <taxon>Pseudomonadota</taxon>
        <taxon>Betaproteobacteria</taxon>
        <taxon>Rhodocyclales</taxon>
        <taxon>Zoogloeaceae</taxon>
        <taxon>Uliginosibacterium</taxon>
    </lineage>
</organism>